<dbReference type="Gene3D" id="3.40.50.1010">
    <property type="entry name" value="5'-nuclease"/>
    <property type="match status" value="1"/>
</dbReference>
<accession>A0AAW1SFI1</accession>
<feature type="domain" description="DCD" evidence="2">
    <location>
        <begin position="151"/>
        <end position="283"/>
    </location>
</feature>
<organism evidence="3 4">
    <name type="scientific">Elliptochloris bilobata</name>
    <dbReference type="NCBI Taxonomy" id="381761"/>
    <lineage>
        <taxon>Eukaryota</taxon>
        <taxon>Viridiplantae</taxon>
        <taxon>Chlorophyta</taxon>
        <taxon>core chlorophytes</taxon>
        <taxon>Trebouxiophyceae</taxon>
        <taxon>Trebouxiophyceae incertae sedis</taxon>
        <taxon>Elliptochloris clade</taxon>
        <taxon>Elliptochloris</taxon>
    </lineage>
</organism>
<feature type="region of interest" description="Disordered" evidence="1">
    <location>
        <begin position="381"/>
        <end position="417"/>
    </location>
</feature>
<gene>
    <name evidence="3" type="ORF">WJX81_007897</name>
</gene>
<dbReference type="AlphaFoldDB" id="A0AAW1SFI1"/>
<dbReference type="InterPro" id="IPR044832">
    <property type="entry name" value="NRP-like"/>
</dbReference>
<evidence type="ECO:0000313" key="3">
    <source>
        <dbReference type="EMBL" id="KAK9844203.1"/>
    </source>
</evidence>
<evidence type="ECO:0000313" key="4">
    <source>
        <dbReference type="Proteomes" id="UP001445335"/>
    </source>
</evidence>
<dbReference type="InterPro" id="IPR002716">
    <property type="entry name" value="PIN_dom"/>
</dbReference>
<keyword evidence="4" id="KW-1185">Reference proteome</keyword>
<name>A0AAW1SFI1_9CHLO</name>
<proteinExistence type="predicted"/>
<dbReference type="GO" id="GO:0034976">
    <property type="term" value="P:response to endoplasmic reticulum stress"/>
    <property type="evidence" value="ECO:0007669"/>
    <property type="project" value="InterPro"/>
</dbReference>
<evidence type="ECO:0000259" key="2">
    <source>
        <dbReference type="PROSITE" id="PS51222"/>
    </source>
</evidence>
<dbReference type="InterPro" id="IPR013989">
    <property type="entry name" value="Dev_and_cell_death_domain"/>
</dbReference>
<sequence length="666" mass="71178">MGGIVCSAGSVEFDDAFESLAFPWPLGVAATVISNRPPPGLRVFLFNLHSRMIAGPFYARQMAAQPPSSLRQVVGVRELCVPNALHEKAAAGAIRSAHEGTTGLIPDPDSRPCLTADLSEAEAQQLEAALLGESRDDQPLAPKLQCGRDLRELGGAIFSCDSSETERRFLRKGMCGTPHAALVYVQHLHAGMPVFLYNVSMRTLCGVLRAAGAGGLSPDAQAPQAQVQVDVPDRLLRLKHSDYSGLIAQQATQRSTSGRTTQPSFHCDLSPQEAASLVALFEARAREVEQREAEAAKLIAQLGPAGDTCVNGPVAVKGPEGACLQRAIGRTFGATAALLMTAAGHMQAALTHTATGQLRASLDTAEHVLAGMQASQHVLEDGVPGDLGELPPGGDGRGPEPSNGGRAHPEARREARRKRFQRYGPKLRMPGYIDPLVPVSLPGLAEMAKRLGVRDGGVDKGGKGDRNVVRANSVLEAAVRQAEVALRGTGAAAAGGTAAASTRSGSLEGHTYVIFDTCVFMHESRSVIPQWVADNFGGPHFHLLLPRVVGQELFALAYQENRSSAPDARIGLAMLTGLRTLRLFTEQSEHERHLPHGPRRARERRGDDGILDCLVHFALRGANVILCTRDRKFYTRFKAQGHKACSPGELADVLQVNRKARRTRTG</sequence>
<dbReference type="PANTHER" id="PTHR46034">
    <property type="match status" value="1"/>
</dbReference>
<dbReference type="SMART" id="SM00767">
    <property type="entry name" value="DCD"/>
    <property type="match status" value="1"/>
</dbReference>
<protein>
    <recommendedName>
        <fullName evidence="2">DCD domain-containing protein</fullName>
    </recommendedName>
</protein>
<evidence type="ECO:0000256" key="1">
    <source>
        <dbReference type="SAM" id="MobiDB-lite"/>
    </source>
</evidence>
<dbReference type="PANTHER" id="PTHR46034:SF7">
    <property type="entry name" value="INFLUENZA VIRUS NS1A-BINDING PROTEIN"/>
    <property type="match status" value="1"/>
</dbReference>
<dbReference type="EMBL" id="JALJOU010000004">
    <property type="protein sequence ID" value="KAK9844203.1"/>
    <property type="molecule type" value="Genomic_DNA"/>
</dbReference>
<dbReference type="PROSITE" id="PS51222">
    <property type="entry name" value="DCD"/>
    <property type="match status" value="1"/>
</dbReference>
<dbReference type="Pfam" id="PF13638">
    <property type="entry name" value="PIN_4"/>
    <property type="match status" value="1"/>
</dbReference>
<comment type="caution">
    <text evidence="3">The sequence shown here is derived from an EMBL/GenBank/DDBJ whole genome shotgun (WGS) entry which is preliminary data.</text>
</comment>
<dbReference type="Proteomes" id="UP001445335">
    <property type="component" value="Unassembled WGS sequence"/>
</dbReference>
<reference evidence="3 4" key="1">
    <citation type="journal article" date="2024" name="Nat. Commun.">
        <title>Phylogenomics reveals the evolutionary origins of lichenization in chlorophyte algae.</title>
        <authorList>
            <person name="Puginier C."/>
            <person name="Libourel C."/>
            <person name="Otte J."/>
            <person name="Skaloud P."/>
            <person name="Haon M."/>
            <person name="Grisel S."/>
            <person name="Petersen M."/>
            <person name="Berrin J.G."/>
            <person name="Delaux P.M."/>
            <person name="Dal Grande F."/>
            <person name="Keller J."/>
        </authorList>
    </citation>
    <scope>NUCLEOTIDE SEQUENCE [LARGE SCALE GENOMIC DNA]</scope>
    <source>
        <strain evidence="3 4">SAG 245.80</strain>
    </source>
</reference>
<dbReference type="Pfam" id="PF10539">
    <property type="entry name" value="Dev_Cell_Death"/>
    <property type="match status" value="1"/>
</dbReference>